<dbReference type="Proteomes" id="UP001218218">
    <property type="component" value="Unassembled WGS sequence"/>
</dbReference>
<feature type="domain" description="MAGE" evidence="2">
    <location>
        <begin position="92"/>
        <end position="333"/>
    </location>
</feature>
<feature type="region of interest" description="Disordered" evidence="1">
    <location>
        <begin position="350"/>
        <end position="389"/>
    </location>
</feature>
<feature type="compositionally biased region" description="Acidic residues" evidence="1">
    <location>
        <begin position="355"/>
        <end position="377"/>
    </location>
</feature>
<dbReference type="InterPro" id="IPR041899">
    <property type="entry name" value="MAGE_WH2"/>
</dbReference>
<dbReference type="Pfam" id="PF01454">
    <property type="entry name" value="MAGE"/>
    <property type="match status" value="1"/>
</dbReference>
<reference evidence="3" key="1">
    <citation type="submission" date="2023-03" db="EMBL/GenBank/DDBJ databases">
        <title>Massive genome expansion in bonnet fungi (Mycena s.s.) driven by repeated elements and novel gene families across ecological guilds.</title>
        <authorList>
            <consortium name="Lawrence Berkeley National Laboratory"/>
            <person name="Harder C.B."/>
            <person name="Miyauchi S."/>
            <person name="Viragh M."/>
            <person name="Kuo A."/>
            <person name="Thoen E."/>
            <person name="Andreopoulos B."/>
            <person name="Lu D."/>
            <person name="Skrede I."/>
            <person name="Drula E."/>
            <person name="Henrissat B."/>
            <person name="Morin E."/>
            <person name="Kohler A."/>
            <person name="Barry K."/>
            <person name="LaButti K."/>
            <person name="Morin E."/>
            <person name="Salamov A."/>
            <person name="Lipzen A."/>
            <person name="Mereny Z."/>
            <person name="Hegedus B."/>
            <person name="Baldrian P."/>
            <person name="Stursova M."/>
            <person name="Weitz H."/>
            <person name="Taylor A."/>
            <person name="Grigoriev I.V."/>
            <person name="Nagy L.G."/>
            <person name="Martin F."/>
            <person name="Kauserud H."/>
        </authorList>
    </citation>
    <scope>NUCLEOTIDE SEQUENCE</scope>
    <source>
        <strain evidence="3">CBHHK002</strain>
    </source>
</reference>
<dbReference type="AlphaFoldDB" id="A0AAD7AKD4"/>
<dbReference type="Gene3D" id="1.10.10.1210">
    <property type="entry name" value="MAGE homology domain, winged helix WH2 motif"/>
    <property type="match status" value="1"/>
</dbReference>
<evidence type="ECO:0000256" key="1">
    <source>
        <dbReference type="SAM" id="MobiDB-lite"/>
    </source>
</evidence>
<name>A0AAD7AKD4_9AGAR</name>
<accession>A0AAD7AKD4</accession>
<feature type="region of interest" description="Disordered" evidence="1">
    <location>
        <begin position="289"/>
        <end position="314"/>
    </location>
</feature>
<organism evidence="3 4">
    <name type="scientific">Mycena albidolilacea</name>
    <dbReference type="NCBI Taxonomy" id="1033008"/>
    <lineage>
        <taxon>Eukaryota</taxon>
        <taxon>Fungi</taxon>
        <taxon>Dikarya</taxon>
        <taxon>Basidiomycota</taxon>
        <taxon>Agaricomycotina</taxon>
        <taxon>Agaricomycetes</taxon>
        <taxon>Agaricomycetidae</taxon>
        <taxon>Agaricales</taxon>
        <taxon>Marasmiineae</taxon>
        <taxon>Mycenaceae</taxon>
        <taxon>Mycena</taxon>
    </lineage>
</organism>
<gene>
    <name evidence="3" type="ORF">DFH08DRAFT_362829</name>
</gene>
<sequence>MQELDRAAYVLVRLAMFAEHKRVPLRRDEISKKGRWSLENMQEYRPTRVSQLWAPTPAPSTASSRWHRTSCAIHSAWSSLSCAFERSSTRTVPRRPRKTRTTSTRRARLLASRRSIRLFFWSKCHPLTMPAAAAAGSKSYILRSVLNERIIEEAALTREEIMEEEAADAQSDDDGGDDDEIGSGATAYGSIISWSSADHVGALGVLYVVLALTLVSGRIMGDRKCLPTVLALPMLVDPDDLRATLKRLRLPAVGTIGFSTASTHRTLSLDAYLTLLIRQGFLDRQQVGGDGAGANKGGAKAKRTPVQAQDDDAGGQHTYEWRWGARAQSEVAEKAVAGFVAEFMVQDEGMGGMGDAEEEEEDEGMEGMGDAEEEEDAGGSGAGRARTNKKADAVNKLERMTKGIERAAGGQLAGIMSGPSLFIHSSVSRSTLLFCYSLFETCDAVEVLQNVVTRPAKYRIVQGGSRSSSCPSSIRTRRQPWERGCANWSTCAQTMLSRPNSLRRSRLPERMRVPCVE</sequence>
<evidence type="ECO:0000313" key="4">
    <source>
        <dbReference type="Proteomes" id="UP001218218"/>
    </source>
</evidence>
<proteinExistence type="predicted"/>
<protein>
    <recommendedName>
        <fullName evidence="2">MAGE domain-containing protein</fullName>
    </recommendedName>
</protein>
<evidence type="ECO:0000259" key="2">
    <source>
        <dbReference type="Pfam" id="PF01454"/>
    </source>
</evidence>
<comment type="caution">
    <text evidence="3">The sequence shown here is derived from an EMBL/GenBank/DDBJ whole genome shotgun (WGS) entry which is preliminary data.</text>
</comment>
<dbReference type="InterPro" id="IPR002190">
    <property type="entry name" value="MHD_dom"/>
</dbReference>
<dbReference type="EMBL" id="JARIHO010000005">
    <property type="protein sequence ID" value="KAJ7360993.1"/>
    <property type="molecule type" value="Genomic_DNA"/>
</dbReference>
<keyword evidence="4" id="KW-1185">Reference proteome</keyword>
<evidence type="ECO:0000313" key="3">
    <source>
        <dbReference type="EMBL" id="KAJ7360993.1"/>
    </source>
</evidence>